<dbReference type="OrthoDB" id="9798107at2"/>
<evidence type="ECO:0000256" key="2">
    <source>
        <dbReference type="SAM" id="MobiDB-lite"/>
    </source>
</evidence>
<keyword evidence="1" id="KW-0479">Metal-binding</keyword>
<dbReference type="Proteomes" id="UP000077701">
    <property type="component" value="Unassembled WGS sequence"/>
</dbReference>
<reference evidence="4" key="2">
    <citation type="submission" date="2016-04" db="EMBL/GenBank/DDBJ databases">
        <title>Planomonospora sphaerica JCM9374 whole genome shotgun sequence.</title>
        <authorList>
            <person name="Suzuki T."/>
            <person name="Dohra H."/>
            <person name="Kodani S."/>
        </authorList>
    </citation>
    <scope>NUCLEOTIDE SEQUENCE [LARGE SCALE GENOMIC DNA]</scope>
    <source>
        <strain evidence="4">JCM 9374</strain>
    </source>
</reference>
<dbReference type="AlphaFoldDB" id="A0A171DHG1"/>
<sequence length="407" mass="44262">MPLDIERLKYASRVRGCLLGGALGNALGWPLSSTTLNEIRRQYGPSGVQGLVPDRDGCIGRISDDTQLTLFTAEALIGAHARMTQKKGGEDSSRITMTEMGSILSARVRDAYLRWQCTQTHVSPSEIVPAENPLEDAFRRTGHLINQSWLYAVRSPGQSTLTGLTHRFEPSPERPDGTPGPVNPESKGCMSTVRSSPFGLVRDDPELAFNMAASCARITHGHPTGYFSAGAFAFIIGRLVEGSSLKGATQEVLRVLTTVRNKEEVSRALQKALSLAEEGAPTPESVEKLGRGWVAEEALAIAVYCALTRQDMSPSEDWPKKQLSPLQKSLLLSVNHSGDSDSTGSMCGSLLGAAHGDTALPGDWVHQLEGRREIIEIADDLSLQVSEPFRMSYNDEWLTKYSVTRPE</sequence>
<dbReference type="Pfam" id="PF03747">
    <property type="entry name" value="ADP_ribosyl_GH"/>
    <property type="match status" value="1"/>
</dbReference>
<dbReference type="PANTHER" id="PTHR16222">
    <property type="entry name" value="ADP-RIBOSYLGLYCOHYDROLASE"/>
    <property type="match status" value="1"/>
</dbReference>
<dbReference type="EMBL" id="BDCX01000010">
    <property type="protein sequence ID" value="GAT68501.1"/>
    <property type="molecule type" value="Genomic_DNA"/>
</dbReference>
<feature type="region of interest" description="Disordered" evidence="2">
    <location>
        <begin position="167"/>
        <end position="188"/>
    </location>
</feature>
<feature type="binding site" evidence="1">
    <location>
        <position position="342"/>
    </location>
    <ligand>
        <name>Mg(2+)</name>
        <dbReference type="ChEBI" id="CHEBI:18420"/>
        <label>1</label>
    </ligand>
</feature>
<dbReference type="InterPro" id="IPR036705">
    <property type="entry name" value="Ribosyl_crysJ1_sf"/>
</dbReference>
<evidence type="ECO:0000313" key="3">
    <source>
        <dbReference type="EMBL" id="GAT68501.1"/>
    </source>
</evidence>
<comment type="cofactor">
    <cofactor evidence="1">
        <name>Mg(2+)</name>
        <dbReference type="ChEBI" id="CHEBI:18420"/>
    </cofactor>
    <text evidence="1">Binds 2 magnesium ions per subunit.</text>
</comment>
<protein>
    <submittedName>
        <fullName evidence="3">ADP-ribosylglycohydrolase</fullName>
    </submittedName>
</protein>
<dbReference type="RefSeq" id="WP_084008590.1">
    <property type="nucleotide sequence ID" value="NZ_BDCX01000010.1"/>
</dbReference>
<comment type="caution">
    <text evidence="3">The sequence shown here is derived from an EMBL/GenBank/DDBJ whole genome shotgun (WGS) entry which is preliminary data.</text>
</comment>
<reference evidence="3 4" key="1">
    <citation type="journal article" date="2016" name="Genome Announc.">
        <title>Draft Genome Sequence of Planomonospora sphaerica JCM9374, a Rare Actinomycete.</title>
        <authorList>
            <person name="Dohra H."/>
            <person name="Suzuki T."/>
            <person name="Inoue Y."/>
            <person name="Kodani S."/>
        </authorList>
    </citation>
    <scope>NUCLEOTIDE SEQUENCE [LARGE SCALE GENOMIC DNA]</scope>
    <source>
        <strain evidence="3 4">JCM 9374</strain>
    </source>
</reference>
<keyword evidence="4" id="KW-1185">Reference proteome</keyword>
<gene>
    <name evidence="3" type="ORF">PS9374_04166</name>
</gene>
<dbReference type="InterPro" id="IPR005502">
    <property type="entry name" value="Ribosyl_crysJ1"/>
</dbReference>
<dbReference type="GO" id="GO:0016787">
    <property type="term" value="F:hydrolase activity"/>
    <property type="evidence" value="ECO:0007669"/>
    <property type="project" value="UniProtKB-KW"/>
</dbReference>
<feature type="compositionally biased region" description="Basic and acidic residues" evidence="2">
    <location>
        <begin position="167"/>
        <end position="176"/>
    </location>
</feature>
<accession>A0A171DHG1</accession>
<feature type="binding site" evidence="1">
    <location>
        <position position="341"/>
    </location>
    <ligand>
        <name>Mg(2+)</name>
        <dbReference type="ChEBI" id="CHEBI:18420"/>
        <label>1</label>
    </ligand>
</feature>
<dbReference type="SUPFAM" id="SSF101478">
    <property type="entry name" value="ADP-ribosylglycohydrolase"/>
    <property type="match status" value="1"/>
</dbReference>
<dbReference type="PANTHER" id="PTHR16222:SF12">
    <property type="entry name" value="ADP-RIBOSYLGLYCOHYDROLASE-RELATED"/>
    <property type="match status" value="1"/>
</dbReference>
<proteinExistence type="predicted"/>
<name>A0A171DHG1_9ACTN</name>
<dbReference type="InterPro" id="IPR050792">
    <property type="entry name" value="ADP-ribosylglycohydrolase"/>
</dbReference>
<dbReference type="STRING" id="161355.PS9374_04166"/>
<dbReference type="GO" id="GO:0046872">
    <property type="term" value="F:metal ion binding"/>
    <property type="evidence" value="ECO:0007669"/>
    <property type="project" value="UniProtKB-KW"/>
</dbReference>
<feature type="binding site" evidence="1">
    <location>
        <position position="339"/>
    </location>
    <ligand>
        <name>Mg(2+)</name>
        <dbReference type="ChEBI" id="CHEBI:18420"/>
        <label>1</label>
    </ligand>
</feature>
<evidence type="ECO:0000256" key="1">
    <source>
        <dbReference type="PIRSR" id="PIRSR605502-1"/>
    </source>
</evidence>
<keyword evidence="1" id="KW-0460">Magnesium</keyword>
<organism evidence="3 4">
    <name type="scientific">Planomonospora sphaerica</name>
    <dbReference type="NCBI Taxonomy" id="161355"/>
    <lineage>
        <taxon>Bacteria</taxon>
        <taxon>Bacillati</taxon>
        <taxon>Actinomycetota</taxon>
        <taxon>Actinomycetes</taxon>
        <taxon>Streptosporangiales</taxon>
        <taxon>Streptosporangiaceae</taxon>
        <taxon>Planomonospora</taxon>
    </lineage>
</organism>
<keyword evidence="3" id="KW-0378">Hydrolase</keyword>
<evidence type="ECO:0000313" key="4">
    <source>
        <dbReference type="Proteomes" id="UP000077701"/>
    </source>
</evidence>
<dbReference type="Gene3D" id="1.10.4080.10">
    <property type="entry name" value="ADP-ribosylation/Crystallin J1"/>
    <property type="match status" value="1"/>
</dbReference>